<dbReference type="PANTHER" id="PTHR30203:SF24">
    <property type="entry name" value="BLR4935 PROTEIN"/>
    <property type="match status" value="1"/>
</dbReference>
<reference evidence="3 4" key="1">
    <citation type="submission" date="2020-07" db="EMBL/GenBank/DDBJ databases">
        <authorList>
            <person name="Feng X."/>
        </authorList>
    </citation>
    <scope>NUCLEOTIDE SEQUENCE [LARGE SCALE GENOMIC DNA]</scope>
    <source>
        <strain evidence="3 4">JCM23202</strain>
    </source>
</reference>
<feature type="coiled-coil region" evidence="2">
    <location>
        <begin position="310"/>
        <end position="341"/>
    </location>
</feature>
<evidence type="ECO:0000256" key="2">
    <source>
        <dbReference type="SAM" id="Coils"/>
    </source>
</evidence>
<comment type="similarity">
    <text evidence="1">Belongs to the outer membrane factor (OMF) (TC 1.B.17) family.</text>
</comment>
<accession>A0A7X1B3S2</accession>
<dbReference type="Pfam" id="PF02321">
    <property type="entry name" value="OEP"/>
    <property type="match status" value="1"/>
</dbReference>
<protein>
    <submittedName>
        <fullName evidence="3">TolC family protein</fullName>
    </submittedName>
</protein>
<proteinExistence type="inferred from homology"/>
<dbReference type="RefSeq" id="WP_185659003.1">
    <property type="nucleotide sequence ID" value="NZ_CAWPOO010000006.1"/>
</dbReference>
<gene>
    <name evidence="3" type="ORF">H5P27_03550</name>
</gene>
<feature type="coiled-coil region" evidence="2">
    <location>
        <begin position="174"/>
        <end position="201"/>
    </location>
</feature>
<evidence type="ECO:0000313" key="4">
    <source>
        <dbReference type="Proteomes" id="UP000526501"/>
    </source>
</evidence>
<dbReference type="AlphaFoldDB" id="A0A7X1B3S2"/>
<dbReference type="InterPro" id="IPR010131">
    <property type="entry name" value="MdtP/NodT-like"/>
</dbReference>
<dbReference type="PANTHER" id="PTHR30203">
    <property type="entry name" value="OUTER MEMBRANE CATION EFFLUX PROTEIN"/>
    <property type="match status" value="1"/>
</dbReference>
<dbReference type="Gene3D" id="1.20.1600.10">
    <property type="entry name" value="Outer membrane efflux proteins (OEP)"/>
    <property type="match status" value="1"/>
</dbReference>
<sequence length="417" mass="47161">MFRFSYLTQLTAFTLFAFSVRTYSQPLSKIQVFELALAHNPELQAARSLVEEAIARSSYAGRLSNPELSIEYAADWVFNNEGEATFGVGISQSFPLTKRLSVLKNISAQEIELAKAELENRERLLMLDVALACNELSYIEAELALRHSLVEIDEKFAEFVDDRIAAAEASSLDANQIRIELLALKQEISRLEVNRLRLLGELSGLLGSDQLVEVELLEQSVVLSSGLDLPEYSRDDLDTHPEYQLRRRLFEIADSRKSLVLAERWEDITVGLMLEDERSVDEPLGIGNDRFLGVSVSIPLPIRKGNKALYSEAFAASRRQEQALENIEDELLKNAEVLRREVLSLYEQTRYFNENVSALLESNIAEMSEAYGSGLVSLGELFRSQSQALNLRSRQLEMVRDYERALIQWRSATAKTL</sequence>
<dbReference type="Proteomes" id="UP000526501">
    <property type="component" value="Unassembled WGS sequence"/>
</dbReference>
<dbReference type="InterPro" id="IPR003423">
    <property type="entry name" value="OMP_efflux"/>
</dbReference>
<evidence type="ECO:0000256" key="1">
    <source>
        <dbReference type="ARBA" id="ARBA00007613"/>
    </source>
</evidence>
<organism evidence="3 4">
    <name type="scientific">Pelagicoccus albus</name>
    <dbReference type="NCBI Taxonomy" id="415222"/>
    <lineage>
        <taxon>Bacteria</taxon>
        <taxon>Pseudomonadati</taxon>
        <taxon>Verrucomicrobiota</taxon>
        <taxon>Opitutia</taxon>
        <taxon>Puniceicoccales</taxon>
        <taxon>Pelagicoccaceae</taxon>
        <taxon>Pelagicoccus</taxon>
    </lineage>
</organism>
<evidence type="ECO:0000313" key="3">
    <source>
        <dbReference type="EMBL" id="MBC2605110.1"/>
    </source>
</evidence>
<dbReference type="SUPFAM" id="SSF56954">
    <property type="entry name" value="Outer membrane efflux proteins (OEP)"/>
    <property type="match status" value="1"/>
</dbReference>
<name>A0A7X1B3S2_9BACT</name>
<keyword evidence="4" id="KW-1185">Reference proteome</keyword>
<keyword evidence="2" id="KW-0175">Coiled coil</keyword>
<dbReference type="EMBL" id="JACHVC010000006">
    <property type="protein sequence ID" value="MBC2605110.1"/>
    <property type="molecule type" value="Genomic_DNA"/>
</dbReference>
<dbReference type="GO" id="GO:0015562">
    <property type="term" value="F:efflux transmembrane transporter activity"/>
    <property type="evidence" value="ECO:0007669"/>
    <property type="project" value="InterPro"/>
</dbReference>
<comment type="caution">
    <text evidence="3">The sequence shown here is derived from an EMBL/GenBank/DDBJ whole genome shotgun (WGS) entry which is preliminary data.</text>
</comment>